<dbReference type="SUPFAM" id="SSF53474">
    <property type="entry name" value="alpha/beta-Hydrolases"/>
    <property type="match status" value="1"/>
</dbReference>
<dbReference type="GO" id="GO:0003824">
    <property type="term" value="F:catalytic activity"/>
    <property type="evidence" value="ECO:0007669"/>
    <property type="project" value="UniProtKB-ARBA"/>
</dbReference>
<feature type="domain" description="AB hydrolase-1" evidence="1">
    <location>
        <begin position="23"/>
        <end position="248"/>
    </location>
</feature>
<comment type="caution">
    <text evidence="2">The sequence shown here is derived from an EMBL/GenBank/DDBJ whole genome shotgun (WGS) entry which is preliminary data.</text>
</comment>
<keyword evidence="3" id="KW-1185">Reference proteome</keyword>
<dbReference type="EMBL" id="JACHJP010000001">
    <property type="protein sequence ID" value="MBB4913359.1"/>
    <property type="molecule type" value="Genomic_DNA"/>
</dbReference>
<accession>A0A7W7QH04</accession>
<name>A0A7W7QH04_9ACTN</name>
<dbReference type="InterPro" id="IPR000073">
    <property type="entry name" value="AB_hydrolase_1"/>
</dbReference>
<reference evidence="2 3" key="1">
    <citation type="submission" date="2020-08" db="EMBL/GenBank/DDBJ databases">
        <title>Genomic Encyclopedia of Type Strains, Phase III (KMG-III): the genomes of soil and plant-associated and newly described type strains.</title>
        <authorList>
            <person name="Whitman W."/>
        </authorList>
    </citation>
    <scope>NUCLEOTIDE SEQUENCE [LARGE SCALE GENOMIC DNA]</scope>
    <source>
        <strain evidence="2 3">CECT 8840</strain>
    </source>
</reference>
<dbReference type="RefSeq" id="WP_184712146.1">
    <property type="nucleotide sequence ID" value="NZ_JACHJP010000001.1"/>
</dbReference>
<dbReference type="Proteomes" id="UP000552644">
    <property type="component" value="Unassembled WGS sequence"/>
</dbReference>
<evidence type="ECO:0000313" key="3">
    <source>
        <dbReference type="Proteomes" id="UP000552644"/>
    </source>
</evidence>
<evidence type="ECO:0000259" key="1">
    <source>
        <dbReference type="Pfam" id="PF12697"/>
    </source>
</evidence>
<dbReference type="Pfam" id="PF12697">
    <property type="entry name" value="Abhydrolase_6"/>
    <property type="match status" value="1"/>
</dbReference>
<proteinExistence type="predicted"/>
<protein>
    <submittedName>
        <fullName evidence="2">Pimeloyl-ACP methyl ester carboxylesterase</fullName>
    </submittedName>
</protein>
<evidence type="ECO:0000313" key="2">
    <source>
        <dbReference type="EMBL" id="MBB4913359.1"/>
    </source>
</evidence>
<organism evidence="2 3">
    <name type="scientific">Streptosporangium saharense</name>
    <dbReference type="NCBI Taxonomy" id="1706840"/>
    <lineage>
        <taxon>Bacteria</taxon>
        <taxon>Bacillati</taxon>
        <taxon>Actinomycetota</taxon>
        <taxon>Actinomycetes</taxon>
        <taxon>Streptosporangiales</taxon>
        <taxon>Streptosporangiaceae</taxon>
        <taxon>Streptosporangium</taxon>
    </lineage>
</organism>
<sequence>MSTVISRDGTVIDYDRYGDGPAVVFVGGATQHRAIDQETRQIGRRLAAEGFTAVDYDRRGRGRSGDTQPWALEREVEDLAALIKAVGGTATVYSSSSGATVALGAADADVGVTALALYEPPLMAEVDNSEHLTVLRSLLAEGRNDEAMRYNMTSVIGIPAEVVEGMAQSPGWAGMVSVAPTLVYDIAAVHDINVDPDWAGRWSSVTVPTVVYSGDQTFPGLPEAADAVAMALPNAARRVLPGQGHGPAPEAITPVLLEFLR</sequence>
<dbReference type="Gene3D" id="3.40.50.1820">
    <property type="entry name" value="alpha/beta hydrolase"/>
    <property type="match status" value="1"/>
</dbReference>
<dbReference type="AlphaFoldDB" id="A0A7W7QH04"/>
<gene>
    <name evidence="2" type="ORF">FHS44_000431</name>
</gene>
<dbReference type="InterPro" id="IPR029058">
    <property type="entry name" value="AB_hydrolase_fold"/>
</dbReference>